<evidence type="ECO:0000313" key="2">
    <source>
        <dbReference type="Proteomes" id="UP000264006"/>
    </source>
</evidence>
<dbReference type="GO" id="GO:0004527">
    <property type="term" value="F:exonuclease activity"/>
    <property type="evidence" value="ECO:0007669"/>
    <property type="project" value="UniProtKB-KW"/>
</dbReference>
<protein>
    <submittedName>
        <fullName evidence="1">Single-stranded exonuclease associated with Rad50/Mre11 complex</fullName>
    </submittedName>
</protein>
<dbReference type="KEGG" id="euz:DVS28_b0508"/>
<accession>A0A346Y701</accession>
<dbReference type="AlphaFoldDB" id="A0A346Y701"/>
<dbReference type="OrthoDB" id="5183296at2"/>
<dbReference type="RefSeq" id="WP_114594818.1">
    <property type="nucleotide sequence ID" value="NZ_CP031166.1"/>
</dbReference>
<keyword evidence="1" id="KW-0540">Nuclease</keyword>
<dbReference type="EMBL" id="CP031166">
    <property type="protein sequence ID" value="AXV10248.1"/>
    <property type="molecule type" value="Genomic_DNA"/>
</dbReference>
<evidence type="ECO:0000313" key="1">
    <source>
        <dbReference type="EMBL" id="AXV10248.1"/>
    </source>
</evidence>
<reference evidence="1 2" key="1">
    <citation type="submission" date="2018-09" db="EMBL/GenBank/DDBJ databases">
        <title>Complete genome sequence of Euzebya sp. DY32-46 isolated from seawater of Pacific Ocean.</title>
        <authorList>
            <person name="Xu L."/>
            <person name="Wu Y.-H."/>
            <person name="Xu X.-W."/>
        </authorList>
    </citation>
    <scope>NUCLEOTIDE SEQUENCE [LARGE SCALE GENOMIC DNA]</scope>
    <source>
        <strain evidence="1 2">DY32-46</strain>
        <plasmid evidence="2">pedy32-46i</plasmid>
    </source>
</reference>
<geneLocation type="plasmid" evidence="2">
    <name>pedy32-46i</name>
</geneLocation>
<gene>
    <name evidence="1" type="ORF">DVS28_b0508</name>
</gene>
<keyword evidence="1" id="KW-0614">Plasmid</keyword>
<keyword evidence="1" id="KW-0269">Exonuclease</keyword>
<keyword evidence="2" id="KW-1185">Reference proteome</keyword>
<name>A0A346Y701_9ACTN</name>
<organism evidence="1 2">
    <name type="scientific">Euzebya pacifica</name>
    <dbReference type="NCBI Taxonomy" id="1608957"/>
    <lineage>
        <taxon>Bacteria</taxon>
        <taxon>Bacillati</taxon>
        <taxon>Actinomycetota</taxon>
        <taxon>Nitriliruptoria</taxon>
        <taxon>Euzebyales</taxon>
    </lineage>
</organism>
<sequence>MKPAAADDGDVVAQILASAPAHVARARSAFVRMSADRYEIRGRLLDSGFIRPLPDEPGSTDIVCVDGGTAVKGLYAGDLIVTAAVALEGGRPTGRIPEGAETRSWTHLGVGHTTDPSRVASAAMACAELRLLAEQPHDHVLIDGSHQTFVLALASALRSAGPLLSELVDLIDRWDIPQALTKVCTDARIIASPKSDATDAFAKIVAADPVNLPTDLQQALVGGDKVLAAMLLEPGEMTRPSPAPKSWSQLRIAHPELTGRAKAVAGALDTAIAPLRDAAAEGSTAGIGLTYVMPDDAVTALKVEYKRTATDAQVAHAARTLADDTVAMHAQEPVCQFKADAHAKAAMAACDTLHGEIVREVAEHGDDWVRYFVLSSRTATAGAPT</sequence>
<proteinExistence type="predicted"/>
<keyword evidence="1" id="KW-0378">Hydrolase</keyword>
<dbReference type="Proteomes" id="UP000264006">
    <property type="component" value="Plasmid pEDY32-46I"/>
</dbReference>